<keyword evidence="8 17" id="KW-0472">Membrane</keyword>
<dbReference type="InterPro" id="IPR001182">
    <property type="entry name" value="FtsW/RodA"/>
</dbReference>
<feature type="coiled-coil region" evidence="16">
    <location>
        <begin position="371"/>
        <end position="413"/>
    </location>
</feature>
<evidence type="ECO:0000256" key="16">
    <source>
        <dbReference type="SAM" id="Coils"/>
    </source>
</evidence>
<evidence type="ECO:0000313" key="18">
    <source>
        <dbReference type="EMBL" id="TDS56926.1"/>
    </source>
</evidence>
<evidence type="ECO:0000256" key="2">
    <source>
        <dbReference type="ARBA" id="ARBA00022676"/>
    </source>
</evidence>
<feature type="transmembrane region" description="Helical" evidence="17">
    <location>
        <begin position="156"/>
        <end position="184"/>
    </location>
</feature>
<keyword evidence="5" id="KW-0133">Cell shape</keyword>
<evidence type="ECO:0000256" key="7">
    <source>
        <dbReference type="ARBA" id="ARBA00022989"/>
    </source>
</evidence>
<evidence type="ECO:0000256" key="9">
    <source>
        <dbReference type="ARBA" id="ARBA00032370"/>
    </source>
</evidence>
<evidence type="ECO:0000256" key="17">
    <source>
        <dbReference type="SAM" id="Phobius"/>
    </source>
</evidence>
<evidence type="ECO:0000256" key="15">
    <source>
        <dbReference type="ARBA" id="ARBA00049902"/>
    </source>
</evidence>
<keyword evidence="4 17" id="KW-0812">Transmembrane</keyword>
<dbReference type="PANTHER" id="PTHR30474:SF2">
    <property type="entry name" value="PEPTIDOGLYCAN GLYCOSYLTRANSFERASE FTSW-RELATED"/>
    <property type="match status" value="1"/>
</dbReference>
<comment type="similarity">
    <text evidence="11">Belongs to the SEDS family. FtsW subfamily.</text>
</comment>
<dbReference type="GO" id="GO:0032153">
    <property type="term" value="C:cell division site"/>
    <property type="evidence" value="ECO:0007669"/>
    <property type="project" value="TreeGrafter"/>
</dbReference>
<keyword evidence="6" id="KW-0573">Peptidoglycan synthesis</keyword>
<name>A0A4R7EX75_9FLAO</name>
<keyword evidence="2" id="KW-0328">Glycosyltransferase</keyword>
<dbReference type="GO" id="GO:0005886">
    <property type="term" value="C:plasma membrane"/>
    <property type="evidence" value="ECO:0007669"/>
    <property type="project" value="TreeGrafter"/>
</dbReference>
<dbReference type="RefSeq" id="WP_133712859.1">
    <property type="nucleotide sequence ID" value="NZ_SOAG01000017.1"/>
</dbReference>
<evidence type="ECO:0000313" key="19">
    <source>
        <dbReference type="Proteomes" id="UP000295215"/>
    </source>
</evidence>
<evidence type="ECO:0000256" key="5">
    <source>
        <dbReference type="ARBA" id="ARBA00022960"/>
    </source>
</evidence>
<evidence type="ECO:0000256" key="6">
    <source>
        <dbReference type="ARBA" id="ARBA00022984"/>
    </source>
</evidence>
<evidence type="ECO:0000256" key="8">
    <source>
        <dbReference type="ARBA" id="ARBA00023136"/>
    </source>
</evidence>
<organism evidence="18 19">
    <name type="scientific">Myroides indicus</name>
    <dbReference type="NCBI Taxonomy" id="1323422"/>
    <lineage>
        <taxon>Bacteria</taxon>
        <taxon>Pseudomonadati</taxon>
        <taxon>Bacteroidota</taxon>
        <taxon>Flavobacteriia</taxon>
        <taxon>Flavobacteriales</taxon>
        <taxon>Flavobacteriaceae</taxon>
        <taxon>Myroides</taxon>
    </lineage>
</organism>
<keyword evidence="7 17" id="KW-1133">Transmembrane helix</keyword>
<evidence type="ECO:0000256" key="14">
    <source>
        <dbReference type="ARBA" id="ARBA00044770"/>
    </source>
</evidence>
<keyword evidence="18" id="KW-0132">Cell division</keyword>
<keyword evidence="16" id="KW-0175">Coiled coil</keyword>
<evidence type="ECO:0000256" key="1">
    <source>
        <dbReference type="ARBA" id="ARBA00004141"/>
    </source>
</evidence>
<reference evidence="18 19" key="1">
    <citation type="submission" date="2019-03" db="EMBL/GenBank/DDBJ databases">
        <title>Genomic Encyclopedia of Archaeal and Bacterial Type Strains, Phase II (KMG-II): from individual species to whole genera.</title>
        <authorList>
            <person name="Goeker M."/>
        </authorList>
    </citation>
    <scope>NUCLEOTIDE SEQUENCE [LARGE SCALE GENOMIC DNA]</scope>
    <source>
        <strain evidence="18 19">DSM 28213</strain>
    </source>
</reference>
<proteinExistence type="inferred from homology"/>
<feature type="transmembrane region" description="Helical" evidence="17">
    <location>
        <begin position="191"/>
        <end position="210"/>
    </location>
</feature>
<dbReference type="GO" id="GO:0015648">
    <property type="term" value="F:lipid-linked peptidoglycan transporter activity"/>
    <property type="evidence" value="ECO:0007669"/>
    <property type="project" value="TreeGrafter"/>
</dbReference>
<feature type="transmembrane region" description="Helical" evidence="17">
    <location>
        <begin position="50"/>
        <end position="68"/>
    </location>
</feature>
<keyword evidence="18" id="KW-0131">Cell cycle</keyword>
<protein>
    <recommendedName>
        <fullName evidence="12">Probable peptidoglycan glycosyltransferase FtsW</fullName>
        <ecNumber evidence="14">2.4.99.28</ecNumber>
    </recommendedName>
    <alternativeName>
        <fullName evidence="13">Cell division protein FtsW</fullName>
    </alternativeName>
    <alternativeName>
        <fullName evidence="10">Cell wall polymerase</fullName>
    </alternativeName>
    <alternativeName>
        <fullName evidence="9">Peptidoglycan polymerase</fullName>
    </alternativeName>
</protein>
<evidence type="ECO:0000256" key="12">
    <source>
        <dbReference type="ARBA" id="ARBA00041185"/>
    </source>
</evidence>
<gene>
    <name evidence="18" type="ORF">C8P70_11716</name>
</gene>
<keyword evidence="3" id="KW-0808">Transferase</keyword>
<keyword evidence="19" id="KW-1185">Reference proteome</keyword>
<comment type="caution">
    <text evidence="18">The sequence shown here is derived from an EMBL/GenBank/DDBJ whole genome shotgun (WGS) entry which is preliminary data.</text>
</comment>
<dbReference type="AlphaFoldDB" id="A0A4R7EX75"/>
<dbReference type="Proteomes" id="UP000295215">
    <property type="component" value="Unassembled WGS sequence"/>
</dbReference>
<accession>A0A4R7EX75</accession>
<sequence length="415" mass="45906">MKKLLTLLYGDKTIWALVVLLALFSFLPVYSASTNLVYTVGTGKHTSYYLAKHLVHLGIGFCILWIVHKWEYRYFRQIAIIGIPVMAVVLFITLLKGNTIGGANASRWMNLPVVGQFQPSSTAAILLLMYVAQYLTGIKDKAVSFWPSFWELWTPVLVIVGLILPANFSTAALIFCMVCVLVFVGKYPFKYLATIVAAGVMFMGVFVLAAKAFPGVFPNRVDTWISRIDRFAGPDDGTKDLYQVENAKIAIAKGGIFGVGPGKSVQKNFLPQSSSDFIYAIIVEELGIVGGLTVLGIYLLLFFRFLIAAHKAPTLFGKLLVTGLGFYLIFQALINMGVAVSLLPTTGQALPLVSSGGTAIWMTCFAIGVILSVTKKESEIQQEELDKQERLDREQEELARLYLERQQKEMENEVL</sequence>
<dbReference type="GO" id="GO:0009252">
    <property type="term" value="P:peptidoglycan biosynthetic process"/>
    <property type="evidence" value="ECO:0007669"/>
    <property type="project" value="UniProtKB-KW"/>
</dbReference>
<feature type="transmembrane region" description="Helical" evidence="17">
    <location>
        <begin position="277"/>
        <end position="307"/>
    </location>
</feature>
<dbReference type="GO" id="GO:0008955">
    <property type="term" value="F:peptidoglycan glycosyltransferase activity"/>
    <property type="evidence" value="ECO:0007669"/>
    <property type="project" value="UniProtKB-EC"/>
</dbReference>
<dbReference type="GO" id="GO:0008360">
    <property type="term" value="P:regulation of cell shape"/>
    <property type="evidence" value="ECO:0007669"/>
    <property type="project" value="UniProtKB-KW"/>
</dbReference>
<dbReference type="OrthoDB" id="9812661at2"/>
<dbReference type="PANTHER" id="PTHR30474">
    <property type="entry name" value="CELL CYCLE PROTEIN"/>
    <property type="match status" value="1"/>
</dbReference>
<comment type="catalytic activity">
    <reaction evidence="15">
        <text>[GlcNAc-(1-&gt;4)-Mur2Ac(oyl-L-Ala-gamma-D-Glu-L-Lys-D-Ala-D-Ala)](n)-di-trans,octa-cis-undecaprenyl diphosphate + beta-D-GlcNAc-(1-&gt;4)-Mur2Ac(oyl-L-Ala-gamma-D-Glu-L-Lys-D-Ala-D-Ala)-di-trans,octa-cis-undecaprenyl diphosphate = [GlcNAc-(1-&gt;4)-Mur2Ac(oyl-L-Ala-gamma-D-Glu-L-Lys-D-Ala-D-Ala)](n+1)-di-trans,octa-cis-undecaprenyl diphosphate + di-trans,octa-cis-undecaprenyl diphosphate + H(+)</text>
        <dbReference type="Rhea" id="RHEA:23708"/>
        <dbReference type="Rhea" id="RHEA-COMP:9602"/>
        <dbReference type="Rhea" id="RHEA-COMP:9603"/>
        <dbReference type="ChEBI" id="CHEBI:15378"/>
        <dbReference type="ChEBI" id="CHEBI:58405"/>
        <dbReference type="ChEBI" id="CHEBI:60033"/>
        <dbReference type="ChEBI" id="CHEBI:78435"/>
        <dbReference type="EC" id="2.4.99.28"/>
    </reaction>
</comment>
<evidence type="ECO:0000256" key="3">
    <source>
        <dbReference type="ARBA" id="ARBA00022679"/>
    </source>
</evidence>
<dbReference type="GO" id="GO:0051301">
    <property type="term" value="P:cell division"/>
    <property type="evidence" value="ECO:0007669"/>
    <property type="project" value="UniProtKB-KW"/>
</dbReference>
<dbReference type="Pfam" id="PF01098">
    <property type="entry name" value="FTSW_RODA_SPOVE"/>
    <property type="match status" value="1"/>
</dbReference>
<feature type="transmembrane region" description="Helical" evidence="17">
    <location>
        <begin position="74"/>
        <end position="95"/>
    </location>
</feature>
<dbReference type="EC" id="2.4.99.28" evidence="14"/>
<evidence type="ECO:0000256" key="13">
    <source>
        <dbReference type="ARBA" id="ARBA00041418"/>
    </source>
</evidence>
<dbReference type="EMBL" id="SOAG01000017">
    <property type="protein sequence ID" value="TDS56926.1"/>
    <property type="molecule type" value="Genomic_DNA"/>
</dbReference>
<feature type="transmembrane region" description="Helical" evidence="17">
    <location>
        <begin position="319"/>
        <end position="343"/>
    </location>
</feature>
<feature type="transmembrane region" description="Helical" evidence="17">
    <location>
        <begin position="349"/>
        <end position="373"/>
    </location>
</feature>
<feature type="transmembrane region" description="Helical" evidence="17">
    <location>
        <begin position="14"/>
        <end position="38"/>
    </location>
</feature>
<comment type="subcellular location">
    <subcellularLocation>
        <location evidence="1">Membrane</location>
        <topology evidence="1">Multi-pass membrane protein</topology>
    </subcellularLocation>
</comment>
<evidence type="ECO:0000256" key="4">
    <source>
        <dbReference type="ARBA" id="ARBA00022692"/>
    </source>
</evidence>
<feature type="transmembrane region" description="Helical" evidence="17">
    <location>
        <begin position="116"/>
        <end position="136"/>
    </location>
</feature>
<evidence type="ECO:0000256" key="10">
    <source>
        <dbReference type="ARBA" id="ARBA00033270"/>
    </source>
</evidence>
<evidence type="ECO:0000256" key="11">
    <source>
        <dbReference type="ARBA" id="ARBA00038053"/>
    </source>
</evidence>